<keyword evidence="4" id="KW-1185">Reference proteome</keyword>
<accession>A0ABR2BUE4</accession>
<keyword evidence="2" id="KW-0732">Signal</keyword>
<comment type="caution">
    <text evidence="3">The sequence shown here is derived from an EMBL/GenBank/DDBJ whole genome shotgun (WGS) entry which is preliminary data.</text>
</comment>
<evidence type="ECO:0000256" key="1">
    <source>
        <dbReference type="SAM" id="Phobius"/>
    </source>
</evidence>
<feature type="signal peptide" evidence="2">
    <location>
        <begin position="1"/>
        <end position="21"/>
    </location>
</feature>
<proteinExistence type="predicted"/>
<evidence type="ECO:0000313" key="4">
    <source>
        <dbReference type="Proteomes" id="UP001472677"/>
    </source>
</evidence>
<feature type="transmembrane region" description="Helical" evidence="1">
    <location>
        <begin position="80"/>
        <end position="99"/>
    </location>
</feature>
<dbReference type="Proteomes" id="UP001472677">
    <property type="component" value="Unassembled WGS sequence"/>
</dbReference>
<gene>
    <name evidence="3" type="ORF">V6N12_020296</name>
</gene>
<reference evidence="3 4" key="1">
    <citation type="journal article" date="2024" name="G3 (Bethesda)">
        <title>Genome assembly of Hibiscus sabdariffa L. provides insights into metabolisms of medicinal natural products.</title>
        <authorList>
            <person name="Kim T."/>
        </authorList>
    </citation>
    <scope>NUCLEOTIDE SEQUENCE [LARGE SCALE GENOMIC DNA]</scope>
    <source>
        <strain evidence="3">TK-2024</strain>
        <tissue evidence="3">Old leaves</tissue>
    </source>
</reference>
<feature type="transmembrane region" description="Helical" evidence="1">
    <location>
        <begin position="155"/>
        <end position="174"/>
    </location>
</feature>
<name>A0ABR2BUE4_9ROSI</name>
<evidence type="ECO:0000313" key="3">
    <source>
        <dbReference type="EMBL" id="KAK8510756.1"/>
    </source>
</evidence>
<protein>
    <submittedName>
        <fullName evidence="3">Uncharacterized protein</fullName>
    </submittedName>
</protein>
<keyword evidence="1" id="KW-0812">Transmembrane</keyword>
<dbReference type="EMBL" id="JBBPBM010000082">
    <property type="protein sequence ID" value="KAK8510756.1"/>
    <property type="molecule type" value="Genomic_DNA"/>
</dbReference>
<organism evidence="3 4">
    <name type="scientific">Hibiscus sabdariffa</name>
    <name type="common">roselle</name>
    <dbReference type="NCBI Taxonomy" id="183260"/>
    <lineage>
        <taxon>Eukaryota</taxon>
        <taxon>Viridiplantae</taxon>
        <taxon>Streptophyta</taxon>
        <taxon>Embryophyta</taxon>
        <taxon>Tracheophyta</taxon>
        <taxon>Spermatophyta</taxon>
        <taxon>Magnoliopsida</taxon>
        <taxon>eudicotyledons</taxon>
        <taxon>Gunneridae</taxon>
        <taxon>Pentapetalae</taxon>
        <taxon>rosids</taxon>
        <taxon>malvids</taxon>
        <taxon>Malvales</taxon>
        <taxon>Malvaceae</taxon>
        <taxon>Malvoideae</taxon>
        <taxon>Hibiscus</taxon>
    </lineage>
</organism>
<feature type="transmembrane region" description="Helical" evidence="1">
    <location>
        <begin position="105"/>
        <end position="124"/>
    </location>
</feature>
<keyword evidence="1" id="KW-0472">Membrane</keyword>
<sequence>MPACLRVAWLAGGGCASGVFGEPLWQPCGGIGQFRWQRRGGIVQFRWQHRGGTVQFRWQHRGGSCWPCRATGPIGGVGECWSGLAWMLPALLATAWLIWCLAWPADWACYFAVVGIMGGVTVGWCASRGTLMPSFATVLIAALSAGSTLSRPVPWSVVLLGVQVSFLVVEAIYAEGSMGRPLWPGHAFGSARGLLVVAKGAPLPVLGALGVRDPGVRAGTLARACGFLFRGRSLPPGSVSGHPGGAGRYRGRLPGS</sequence>
<evidence type="ECO:0000256" key="2">
    <source>
        <dbReference type="SAM" id="SignalP"/>
    </source>
</evidence>
<feature type="chain" id="PRO_5045949196" evidence="2">
    <location>
        <begin position="22"/>
        <end position="256"/>
    </location>
</feature>
<keyword evidence="1" id="KW-1133">Transmembrane helix</keyword>